<dbReference type="Proteomes" id="UP001333110">
    <property type="component" value="Unassembled WGS sequence"/>
</dbReference>
<dbReference type="AlphaFoldDB" id="A0AAN7RXG5"/>
<accession>A0AAN7RXG5</accession>
<feature type="compositionally biased region" description="Polar residues" evidence="1">
    <location>
        <begin position="134"/>
        <end position="147"/>
    </location>
</feature>
<protein>
    <submittedName>
        <fullName evidence="2">Uncharacterized protein</fullName>
    </submittedName>
</protein>
<feature type="region of interest" description="Disordered" evidence="1">
    <location>
        <begin position="23"/>
        <end position="59"/>
    </location>
</feature>
<keyword evidence="3" id="KW-1185">Reference proteome</keyword>
<evidence type="ECO:0000313" key="3">
    <source>
        <dbReference type="Proteomes" id="UP001333110"/>
    </source>
</evidence>
<evidence type="ECO:0000256" key="1">
    <source>
        <dbReference type="SAM" id="MobiDB-lite"/>
    </source>
</evidence>
<sequence>MEKAEEDKFLHWHLSVNGFNSNQAEHYISNDKGPEKKGDKKDELGSYRPGRPTSAPEETMEQALVEVIYRYTKASTSCSAGKDLVDSKLNMKKQCAPSMEAKCVLDCTNKTTARGSTGLFHLLGHGWDTVSSFGPPSSRKTVTNWRWSNGGPPR</sequence>
<comment type="caution">
    <text evidence="2">The sequence shown here is derived from an EMBL/GenBank/DDBJ whole genome shotgun (WGS) entry which is preliminary data.</text>
</comment>
<organism evidence="2 3">
    <name type="scientific">Mycteria americana</name>
    <name type="common">Wood stork</name>
    <dbReference type="NCBI Taxonomy" id="33587"/>
    <lineage>
        <taxon>Eukaryota</taxon>
        <taxon>Metazoa</taxon>
        <taxon>Chordata</taxon>
        <taxon>Craniata</taxon>
        <taxon>Vertebrata</taxon>
        <taxon>Euteleostomi</taxon>
        <taxon>Archelosauria</taxon>
        <taxon>Archosauria</taxon>
        <taxon>Dinosauria</taxon>
        <taxon>Saurischia</taxon>
        <taxon>Theropoda</taxon>
        <taxon>Coelurosauria</taxon>
        <taxon>Aves</taxon>
        <taxon>Neognathae</taxon>
        <taxon>Neoaves</taxon>
        <taxon>Aequornithes</taxon>
        <taxon>Ciconiiformes</taxon>
        <taxon>Ciconiidae</taxon>
        <taxon>Mycteria</taxon>
    </lineage>
</organism>
<name>A0AAN7RXG5_MYCAM</name>
<feature type="region of interest" description="Disordered" evidence="1">
    <location>
        <begin position="134"/>
        <end position="154"/>
    </location>
</feature>
<evidence type="ECO:0000313" key="2">
    <source>
        <dbReference type="EMBL" id="KAK4820637.1"/>
    </source>
</evidence>
<reference evidence="2 3" key="1">
    <citation type="journal article" date="2023" name="J. Hered.">
        <title>Chromosome-level genome of the wood stork (Mycteria americana) provides insight into avian chromosome evolution.</title>
        <authorList>
            <person name="Flamio R. Jr."/>
            <person name="Ramstad K.M."/>
        </authorList>
    </citation>
    <scope>NUCLEOTIDE SEQUENCE [LARGE SCALE GENOMIC DNA]</scope>
    <source>
        <strain evidence="2">JAX WOST 10</strain>
    </source>
</reference>
<gene>
    <name evidence="2" type="ORF">QYF61_002223</name>
</gene>
<feature type="compositionally biased region" description="Basic and acidic residues" evidence="1">
    <location>
        <begin position="28"/>
        <end position="45"/>
    </location>
</feature>
<proteinExistence type="predicted"/>
<dbReference type="EMBL" id="JAUNZN010000005">
    <property type="protein sequence ID" value="KAK4820637.1"/>
    <property type="molecule type" value="Genomic_DNA"/>
</dbReference>